<dbReference type="InterPro" id="IPR002347">
    <property type="entry name" value="SDR_fam"/>
</dbReference>
<accession>T5AE45</accession>
<dbReference type="EMBL" id="KE652674">
    <property type="protein sequence ID" value="EQL00859.1"/>
    <property type="molecule type" value="Genomic_DNA"/>
</dbReference>
<dbReference type="PROSITE" id="PS00061">
    <property type="entry name" value="ADH_SHORT"/>
    <property type="match status" value="1"/>
</dbReference>
<proteinExistence type="inferred from homology"/>
<dbReference type="OrthoDB" id="47007at2759"/>
<dbReference type="PANTHER" id="PTHR43899:SF13">
    <property type="entry name" value="RH59310P"/>
    <property type="match status" value="1"/>
</dbReference>
<evidence type="ECO:0000256" key="5">
    <source>
        <dbReference type="RuleBase" id="RU000363"/>
    </source>
</evidence>
<organism evidence="6 7">
    <name type="scientific">Ophiocordyceps sinensis (strain Co18 / CGMCC 3.14243)</name>
    <name type="common">Yarsagumba caterpillar fungus</name>
    <name type="synonym">Hirsutella sinensis</name>
    <dbReference type="NCBI Taxonomy" id="911162"/>
    <lineage>
        <taxon>Eukaryota</taxon>
        <taxon>Fungi</taxon>
        <taxon>Dikarya</taxon>
        <taxon>Ascomycota</taxon>
        <taxon>Pezizomycotina</taxon>
        <taxon>Sordariomycetes</taxon>
        <taxon>Hypocreomycetidae</taxon>
        <taxon>Hypocreales</taxon>
        <taxon>Ophiocordycipitaceae</taxon>
        <taxon>Ophiocordyceps</taxon>
    </lineage>
</organism>
<keyword evidence="3" id="KW-0521">NADP</keyword>
<dbReference type="Gene3D" id="3.40.50.720">
    <property type="entry name" value="NAD(P)-binding Rossmann-like Domain"/>
    <property type="match status" value="1"/>
</dbReference>
<dbReference type="InterPro" id="IPR036291">
    <property type="entry name" value="NAD(P)-bd_dom_sf"/>
</dbReference>
<comment type="subcellular location">
    <subcellularLocation>
        <location evidence="1">Endoplasmic reticulum</location>
    </subcellularLocation>
</comment>
<dbReference type="PRINTS" id="PR00081">
    <property type="entry name" value="GDHRDH"/>
</dbReference>
<dbReference type="PANTHER" id="PTHR43899">
    <property type="entry name" value="RH59310P"/>
    <property type="match status" value="1"/>
</dbReference>
<dbReference type="AlphaFoldDB" id="T5AE45"/>
<evidence type="ECO:0000256" key="3">
    <source>
        <dbReference type="ARBA" id="ARBA00022857"/>
    </source>
</evidence>
<dbReference type="GO" id="GO:0016491">
    <property type="term" value="F:oxidoreductase activity"/>
    <property type="evidence" value="ECO:0007669"/>
    <property type="project" value="UniProtKB-KW"/>
</dbReference>
<evidence type="ECO:0000256" key="2">
    <source>
        <dbReference type="ARBA" id="ARBA00006484"/>
    </source>
</evidence>
<evidence type="ECO:0000256" key="1">
    <source>
        <dbReference type="ARBA" id="ARBA00004240"/>
    </source>
</evidence>
<evidence type="ECO:0000313" key="6">
    <source>
        <dbReference type="EMBL" id="EQL00859.1"/>
    </source>
</evidence>
<name>T5AE45_OPHSC</name>
<dbReference type="Pfam" id="PF00106">
    <property type="entry name" value="adh_short"/>
    <property type="match status" value="1"/>
</dbReference>
<dbReference type="InterPro" id="IPR020904">
    <property type="entry name" value="Sc_DH/Rdtase_CS"/>
</dbReference>
<dbReference type="PRINTS" id="PR00080">
    <property type="entry name" value="SDRFAMILY"/>
</dbReference>
<reference evidence="6 7" key="1">
    <citation type="journal article" date="2013" name="Chin. Sci. Bull.">
        <title>Genome survey uncovers the secrets of sex and lifestyle in caterpillar fungus.</title>
        <authorList>
            <person name="Hu X."/>
            <person name="Zhang Y."/>
            <person name="Xiao G."/>
            <person name="Zheng P."/>
            <person name="Xia Y."/>
            <person name="Zhang X."/>
            <person name="St Leger R.J."/>
            <person name="Liu X."/>
            <person name="Wang C."/>
        </authorList>
    </citation>
    <scope>NUCLEOTIDE SEQUENCE [LARGE SCALE GENOMIC DNA]</scope>
    <source>
        <strain evidence="7">Co18 / CGMCC 3.14243</strain>
        <tissue evidence="6">Fruit-body</tissue>
    </source>
</reference>
<dbReference type="GO" id="GO:0005783">
    <property type="term" value="C:endoplasmic reticulum"/>
    <property type="evidence" value="ECO:0007669"/>
    <property type="project" value="UniProtKB-SubCell"/>
</dbReference>
<gene>
    <name evidence="6" type="ORF">OCS_03436</name>
</gene>
<dbReference type="HOGENOM" id="CLU_010194_38_2_1"/>
<evidence type="ECO:0000313" key="7">
    <source>
        <dbReference type="Proteomes" id="UP000019374"/>
    </source>
</evidence>
<keyword evidence="4" id="KW-0560">Oxidoreductase</keyword>
<protein>
    <submittedName>
        <fullName evidence="6">Short chain dehydrogenase/reductase</fullName>
    </submittedName>
</protein>
<dbReference type="SUPFAM" id="SSF51735">
    <property type="entry name" value="NAD(P)-binding Rossmann-fold domains"/>
    <property type="match status" value="1"/>
</dbReference>
<dbReference type="Proteomes" id="UP000019374">
    <property type="component" value="Unassembled WGS sequence"/>
</dbReference>
<sequence>MASLISAIGALTIGLAVFQVVRLIVTYLVPSRIGRYAHAARPPALAALGFGVVLHGRNHAKLSLVVSQLQEIYPNGSFRTLVADASTVSCTSCLAQTDRPVPVDFGAIKAAVDDLHLTVLINNAGGGPADPIYVPLSECSESRVTANVSLNALFPLHLTRALLPTLGRNAPALVLNVSSLADRGFPLVASYSASKQFLMNLTRAVGLEMALQGSAGEVELLGVRVGRVTGVSRFKERPSLFIPDAQTMARATLARAGRGHGIVIGYWAHALQELCISLLPGWVRDKVLVQVVRWERAKELQSESKRA</sequence>
<evidence type="ECO:0000256" key="4">
    <source>
        <dbReference type="ARBA" id="ARBA00023002"/>
    </source>
</evidence>
<comment type="similarity">
    <text evidence="2 5">Belongs to the short-chain dehydrogenases/reductases (SDR) family.</text>
</comment>
<dbReference type="InterPro" id="IPR051019">
    <property type="entry name" value="VLCFA-Steroid_DH"/>
</dbReference>
<dbReference type="eggNOG" id="KOG1014">
    <property type="taxonomic scope" value="Eukaryota"/>
</dbReference>